<feature type="transmembrane region" description="Helical" evidence="1">
    <location>
        <begin position="83"/>
        <end position="103"/>
    </location>
</feature>
<feature type="transmembrane region" description="Helical" evidence="1">
    <location>
        <begin position="281"/>
        <end position="297"/>
    </location>
</feature>
<dbReference type="RefSeq" id="WP_273686955.1">
    <property type="nucleotide sequence ID" value="NZ_CP117411.1"/>
</dbReference>
<dbReference type="InterPro" id="IPR000620">
    <property type="entry name" value="EamA_dom"/>
</dbReference>
<dbReference type="EMBL" id="CP117411">
    <property type="protein sequence ID" value="WCT72981.1"/>
    <property type="molecule type" value="Genomic_DNA"/>
</dbReference>
<keyword evidence="1" id="KW-1133">Transmembrane helix</keyword>
<evidence type="ECO:0000256" key="1">
    <source>
        <dbReference type="SAM" id="Phobius"/>
    </source>
</evidence>
<name>A0ABY7TJ55_9SPHN</name>
<gene>
    <name evidence="3" type="ORF">PQ455_15275</name>
</gene>
<sequence length="309" mass="32268">MPPQIRSDGASAGQRWARFALPAAILSNICLCCGPLLVRLAGSESGVGPAASGLWRLALAAPLLALMGGRGTREVVALGRHGLLLLTTGGLFFAADLACWHVAILHTRLGNAALFGNMAAFTFPIYGFLVARSLPRGGQAVGFVLAMVGTGLLLGRSAELSPRNLIGDLLAIGAGLFYTVYLIVIDRVRGRLGPVPMLFAMTVSGILPMLAFALFMGDPIWPTGPWWPLVVMALTSQVIGQGLLAFAVGHLPPLVVGLSLLLQPVILAAVGGLFYGERLALPDYLGGLALCVALILVRRAPPPEERALA</sequence>
<dbReference type="Proteomes" id="UP001220395">
    <property type="component" value="Chromosome"/>
</dbReference>
<dbReference type="PANTHER" id="PTHR22911:SF76">
    <property type="entry name" value="EAMA DOMAIN-CONTAINING PROTEIN"/>
    <property type="match status" value="1"/>
</dbReference>
<feature type="transmembrane region" description="Helical" evidence="1">
    <location>
        <begin position="254"/>
        <end position="275"/>
    </location>
</feature>
<feature type="transmembrane region" description="Helical" evidence="1">
    <location>
        <begin position="164"/>
        <end position="185"/>
    </location>
</feature>
<keyword evidence="1" id="KW-0472">Membrane</keyword>
<feature type="transmembrane region" description="Helical" evidence="1">
    <location>
        <begin position="53"/>
        <end position="71"/>
    </location>
</feature>
<keyword evidence="4" id="KW-1185">Reference proteome</keyword>
<dbReference type="InterPro" id="IPR037185">
    <property type="entry name" value="EmrE-like"/>
</dbReference>
<evidence type="ECO:0000313" key="3">
    <source>
        <dbReference type="EMBL" id="WCT72981.1"/>
    </source>
</evidence>
<feature type="transmembrane region" description="Helical" evidence="1">
    <location>
        <begin position="109"/>
        <end position="129"/>
    </location>
</feature>
<evidence type="ECO:0000259" key="2">
    <source>
        <dbReference type="Pfam" id="PF00892"/>
    </source>
</evidence>
<accession>A0ABY7TJ55</accession>
<feature type="transmembrane region" description="Helical" evidence="1">
    <location>
        <begin position="227"/>
        <end position="247"/>
    </location>
</feature>
<feature type="transmembrane region" description="Helical" evidence="1">
    <location>
        <begin position="20"/>
        <end position="41"/>
    </location>
</feature>
<protein>
    <submittedName>
        <fullName evidence="3">DMT family transporter</fullName>
    </submittedName>
</protein>
<proteinExistence type="predicted"/>
<evidence type="ECO:0000313" key="4">
    <source>
        <dbReference type="Proteomes" id="UP001220395"/>
    </source>
</evidence>
<feature type="transmembrane region" description="Helical" evidence="1">
    <location>
        <begin position="141"/>
        <end position="158"/>
    </location>
</feature>
<dbReference type="SUPFAM" id="SSF103481">
    <property type="entry name" value="Multidrug resistance efflux transporter EmrE"/>
    <property type="match status" value="2"/>
</dbReference>
<feature type="transmembrane region" description="Helical" evidence="1">
    <location>
        <begin position="197"/>
        <end position="215"/>
    </location>
</feature>
<feature type="domain" description="EamA" evidence="2">
    <location>
        <begin position="166"/>
        <end position="297"/>
    </location>
</feature>
<reference evidence="3 4" key="1">
    <citation type="submission" date="2023-02" db="EMBL/GenBank/DDBJ databases">
        <title>Genome sequence of Sphingomonas naphthae.</title>
        <authorList>
            <person name="Kim S."/>
            <person name="Heo J."/>
            <person name="Kwon S.-W."/>
        </authorList>
    </citation>
    <scope>NUCLEOTIDE SEQUENCE [LARGE SCALE GENOMIC DNA]</scope>
    <source>
        <strain evidence="3 4">KACC 18716</strain>
    </source>
</reference>
<dbReference type="Pfam" id="PF00892">
    <property type="entry name" value="EamA"/>
    <property type="match status" value="1"/>
</dbReference>
<dbReference type="PANTHER" id="PTHR22911">
    <property type="entry name" value="ACYL-MALONYL CONDENSING ENZYME-RELATED"/>
    <property type="match status" value="1"/>
</dbReference>
<keyword evidence="1" id="KW-0812">Transmembrane</keyword>
<organism evidence="3 4">
    <name type="scientific">Sphingomonas naphthae</name>
    <dbReference type="NCBI Taxonomy" id="1813468"/>
    <lineage>
        <taxon>Bacteria</taxon>
        <taxon>Pseudomonadati</taxon>
        <taxon>Pseudomonadota</taxon>
        <taxon>Alphaproteobacteria</taxon>
        <taxon>Sphingomonadales</taxon>
        <taxon>Sphingomonadaceae</taxon>
        <taxon>Sphingomonas</taxon>
    </lineage>
</organism>